<evidence type="ECO:0000313" key="4">
    <source>
        <dbReference type="Proteomes" id="UP000609879"/>
    </source>
</evidence>
<sequence>MDLQGTEPRRRELGYVIGDSTRWRQGFGTQAARAGLTHAFAQAGLTSIWAEALTTNTASVRILQTLGMTEIAPGPDTSHRRFEIHRSARNSLP</sequence>
<feature type="domain" description="N-acetyltransferase" evidence="2">
    <location>
        <begin position="7"/>
        <end position="69"/>
    </location>
</feature>
<evidence type="ECO:0000259" key="2">
    <source>
        <dbReference type="Pfam" id="PF13302"/>
    </source>
</evidence>
<dbReference type="Pfam" id="PF13302">
    <property type="entry name" value="Acetyltransf_3"/>
    <property type="match status" value="1"/>
</dbReference>
<feature type="region of interest" description="Disordered" evidence="1">
    <location>
        <begin position="71"/>
        <end position="93"/>
    </location>
</feature>
<evidence type="ECO:0000256" key="1">
    <source>
        <dbReference type="SAM" id="MobiDB-lite"/>
    </source>
</evidence>
<evidence type="ECO:0000313" key="3">
    <source>
        <dbReference type="EMBL" id="GID77308.1"/>
    </source>
</evidence>
<dbReference type="Gene3D" id="3.40.630.30">
    <property type="match status" value="1"/>
</dbReference>
<dbReference type="EMBL" id="BOMI01000117">
    <property type="protein sequence ID" value="GID77308.1"/>
    <property type="molecule type" value="Genomic_DNA"/>
</dbReference>
<dbReference type="InterPro" id="IPR000182">
    <property type="entry name" value="GNAT_dom"/>
</dbReference>
<dbReference type="Proteomes" id="UP000609879">
    <property type="component" value="Unassembled WGS sequence"/>
</dbReference>
<dbReference type="InterPro" id="IPR016181">
    <property type="entry name" value="Acyl_CoA_acyltransferase"/>
</dbReference>
<reference evidence="3 4" key="1">
    <citation type="submission" date="2021-01" db="EMBL/GenBank/DDBJ databases">
        <title>Whole genome shotgun sequence of Actinoplanes deccanensis NBRC 13994.</title>
        <authorList>
            <person name="Komaki H."/>
            <person name="Tamura T."/>
        </authorList>
    </citation>
    <scope>NUCLEOTIDE SEQUENCE [LARGE SCALE GENOMIC DNA]</scope>
    <source>
        <strain evidence="3 4">NBRC 13994</strain>
    </source>
</reference>
<proteinExistence type="predicted"/>
<feature type="compositionally biased region" description="Basic and acidic residues" evidence="1">
    <location>
        <begin position="77"/>
        <end position="86"/>
    </location>
</feature>
<keyword evidence="4" id="KW-1185">Reference proteome</keyword>
<dbReference type="SUPFAM" id="SSF55729">
    <property type="entry name" value="Acyl-CoA N-acyltransferases (Nat)"/>
    <property type="match status" value="1"/>
</dbReference>
<name>A0ABQ3YBE5_9ACTN</name>
<accession>A0ABQ3YBE5</accession>
<gene>
    <name evidence="3" type="ORF">Ade02nite_59490</name>
</gene>
<protein>
    <recommendedName>
        <fullName evidence="2">N-acetyltransferase domain-containing protein</fullName>
    </recommendedName>
</protein>
<comment type="caution">
    <text evidence="3">The sequence shown here is derived from an EMBL/GenBank/DDBJ whole genome shotgun (WGS) entry which is preliminary data.</text>
</comment>
<organism evidence="3 4">
    <name type="scientific">Paractinoplanes deccanensis</name>
    <dbReference type="NCBI Taxonomy" id="113561"/>
    <lineage>
        <taxon>Bacteria</taxon>
        <taxon>Bacillati</taxon>
        <taxon>Actinomycetota</taxon>
        <taxon>Actinomycetes</taxon>
        <taxon>Micromonosporales</taxon>
        <taxon>Micromonosporaceae</taxon>
        <taxon>Paractinoplanes</taxon>
    </lineage>
</organism>